<proteinExistence type="predicted"/>
<dbReference type="EMBL" id="CP007033">
    <property type="protein sequence ID" value="AHF08969.1"/>
    <property type="molecule type" value="Genomic_DNA"/>
</dbReference>
<dbReference type="RefSeq" id="WP_025205068.1">
    <property type="nucleotide sequence ID" value="NZ_CP007033.1"/>
</dbReference>
<dbReference type="Proteomes" id="UP000018934">
    <property type="component" value="Chromosome"/>
</dbReference>
<accession>A0ABM5P3C1</accession>
<feature type="transmembrane region" description="Helical" evidence="1">
    <location>
        <begin position="14"/>
        <end position="34"/>
    </location>
</feature>
<evidence type="ECO:0000313" key="2">
    <source>
        <dbReference type="EMBL" id="AHF08969.1"/>
    </source>
</evidence>
<keyword evidence="1" id="KW-0472">Membrane</keyword>
<name>A0ABM5P3C1_DEHRP</name>
<keyword evidence="1" id="KW-1133">Transmembrane helix</keyword>
<keyword evidence="3" id="KW-1185">Reference proteome</keyword>
<gene>
    <name evidence="2" type="ORF">DEHRE_01555</name>
</gene>
<sequence length="220" mass="24450">MLMGGKNVTGKEKIYAVIIIAVFCLIIVTGVGNFRAKQLAVDLAGQRVSNTLTLAVADFDNEKLQELIQTQNQQNAYYGELRAKLMQLKTEHQLENIYMLYKDEQNKVWFFVVDARAEDDPAHLALGQLENNASSAVENTLKGKVVQGEYHTTSLGTFVSSYQEVKDAGGKTYAVLAGDIDVKNVTEFLYLTRYVQFGIMAVSLLLIGLIVYLSGRKNIN</sequence>
<organism evidence="2 3">
    <name type="scientific">Dehalobacter restrictus (strain DSM 9455 / PER-K23)</name>
    <dbReference type="NCBI Taxonomy" id="871738"/>
    <lineage>
        <taxon>Bacteria</taxon>
        <taxon>Bacillati</taxon>
        <taxon>Bacillota</taxon>
        <taxon>Clostridia</taxon>
        <taxon>Eubacteriales</taxon>
        <taxon>Desulfitobacteriaceae</taxon>
        <taxon>Dehalobacter</taxon>
    </lineage>
</organism>
<feature type="transmembrane region" description="Helical" evidence="1">
    <location>
        <begin position="194"/>
        <end position="214"/>
    </location>
</feature>
<evidence type="ECO:0008006" key="4">
    <source>
        <dbReference type="Google" id="ProtNLM"/>
    </source>
</evidence>
<reference evidence="2 3" key="1">
    <citation type="journal article" date="2013" name="Stand. Genomic Sci.">
        <title>Complete genome sequence of Dehalobacter restrictus PER-K23(T.).</title>
        <authorList>
            <person name="Kruse T."/>
            <person name="Maillard J."/>
            <person name="Goodwin L."/>
            <person name="Woyke T."/>
            <person name="Teshima H."/>
            <person name="Bruce D."/>
            <person name="Detter C."/>
            <person name="Tapia R."/>
            <person name="Han C."/>
            <person name="Huntemann M."/>
            <person name="Wei C.L."/>
            <person name="Han J."/>
            <person name="Chen A."/>
            <person name="Kyrpides N."/>
            <person name="Szeto E."/>
            <person name="Markowitz V."/>
            <person name="Ivanova N."/>
            <person name="Pagani I."/>
            <person name="Pati A."/>
            <person name="Pitluck S."/>
            <person name="Nolan M."/>
            <person name="Holliger C."/>
            <person name="Smidt H."/>
        </authorList>
    </citation>
    <scope>NUCLEOTIDE SEQUENCE [LARGE SCALE GENOMIC DNA]</scope>
    <source>
        <strain evidence="3">DSM 9455</strain>
    </source>
</reference>
<keyword evidence="1" id="KW-0812">Transmembrane</keyword>
<evidence type="ECO:0000256" key="1">
    <source>
        <dbReference type="SAM" id="Phobius"/>
    </source>
</evidence>
<protein>
    <recommendedName>
        <fullName evidence="4">Methyl-accepting chemotaxis protein</fullName>
    </recommendedName>
</protein>
<evidence type="ECO:0000313" key="3">
    <source>
        <dbReference type="Proteomes" id="UP000018934"/>
    </source>
</evidence>